<gene>
    <name evidence="1" type="ORF">ARHIZOSPH14_18530</name>
</gene>
<accession>A0A9W6CRL3</accession>
<reference evidence="1" key="1">
    <citation type="submission" date="2022-12" db="EMBL/GenBank/DDBJ databases">
        <title>Reference genome sequencing for broad-spectrum identification of bacterial and archaeal isolates by mass spectrometry.</title>
        <authorList>
            <person name="Sekiguchi Y."/>
            <person name="Tourlousse D.M."/>
        </authorList>
    </citation>
    <scope>NUCLEOTIDE SEQUENCE</scope>
    <source>
        <strain evidence="1">14</strain>
    </source>
</reference>
<keyword evidence="2" id="KW-1185">Reference proteome</keyword>
<dbReference type="SUPFAM" id="SSF51735">
    <property type="entry name" value="NAD(P)-binding Rossmann-fold domains"/>
    <property type="match status" value="1"/>
</dbReference>
<organism evidence="1 2">
    <name type="scientific">Agromyces rhizosphaerae</name>
    <dbReference type="NCBI Taxonomy" id="88374"/>
    <lineage>
        <taxon>Bacteria</taxon>
        <taxon>Bacillati</taxon>
        <taxon>Actinomycetota</taxon>
        <taxon>Actinomycetes</taxon>
        <taxon>Micrococcales</taxon>
        <taxon>Microbacteriaceae</taxon>
        <taxon>Agromyces</taxon>
    </lineage>
</organism>
<name>A0A9W6CRL3_9MICO</name>
<dbReference type="Proteomes" id="UP001144396">
    <property type="component" value="Unassembled WGS sequence"/>
</dbReference>
<sequence length="324" mass="34372">MEILILGGTAWLGRTIAATALERGHQVTCLARGEAGAVAPGAALVAADRSAPGAYDEVAGRDWDAVLEVSWQPGFVRDAVRAIGPRARHWTYVSSGSVYARNDVAGEDESADVLAPYDGDAADREVYGAAKVACEQATAEVVGDRLHVSRPGIIGGPGDHTGRSGYWVRRAARDPEAPLLVPDTPAAATQAIDVRDLVAWLLDAAEQGIAGTFNADGPIVPFAHWVEDSREVGGHTGEVARVSSEWLVQQEVGPLELPFWLPGDDYAGFFARSTVAAEAAGLRLRPPRELLADVLAWERVKGLHAARPAGMPAERERELLGRVA</sequence>
<protein>
    <submittedName>
        <fullName evidence="1">Reductase</fullName>
    </submittedName>
</protein>
<dbReference type="Gene3D" id="3.40.50.720">
    <property type="entry name" value="NAD(P)-binding Rossmann-like Domain"/>
    <property type="match status" value="1"/>
</dbReference>
<proteinExistence type="predicted"/>
<dbReference type="RefSeq" id="WP_281884299.1">
    <property type="nucleotide sequence ID" value="NZ_BSDP01000001.1"/>
</dbReference>
<evidence type="ECO:0000313" key="1">
    <source>
        <dbReference type="EMBL" id="GLI27611.1"/>
    </source>
</evidence>
<comment type="caution">
    <text evidence="1">The sequence shown here is derived from an EMBL/GenBank/DDBJ whole genome shotgun (WGS) entry which is preliminary data.</text>
</comment>
<dbReference type="AlphaFoldDB" id="A0A9W6CRL3"/>
<evidence type="ECO:0000313" key="2">
    <source>
        <dbReference type="Proteomes" id="UP001144396"/>
    </source>
</evidence>
<dbReference type="InterPro" id="IPR036291">
    <property type="entry name" value="NAD(P)-bd_dom_sf"/>
</dbReference>
<dbReference type="EMBL" id="BSDP01000001">
    <property type="protein sequence ID" value="GLI27611.1"/>
    <property type="molecule type" value="Genomic_DNA"/>
</dbReference>